<reference evidence="1" key="1">
    <citation type="submission" date="2014-11" db="EMBL/GenBank/DDBJ databases">
        <authorList>
            <person name="Amaro Gonzalez C."/>
        </authorList>
    </citation>
    <scope>NUCLEOTIDE SEQUENCE</scope>
</reference>
<protein>
    <submittedName>
        <fullName evidence="1">Uncharacterized protein</fullName>
    </submittedName>
</protein>
<dbReference type="AlphaFoldDB" id="A0A0E9XGI5"/>
<sequence>MADATAILTRTASFTNKNTHTHTQLPHLGLFQLTGSPTCP</sequence>
<evidence type="ECO:0000313" key="1">
    <source>
        <dbReference type="EMBL" id="JAI01567.1"/>
    </source>
</evidence>
<proteinExistence type="predicted"/>
<organism evidence="1">
    <name type="scientific">Anguilla anguilla</name>
    <name type="common">European freshwater eel</name>
    <name type="synonym">Muraena anguilla</name>
    <dbReference type="NCBI Taxonomy" id="7936"/>
    <lineage>
        <taxon>Eukaryota</taxon>
        <taxon>Metazoa</taxon>
        <taxon>Chordata</taxon>
        <taxon>Craniata</taxon>
        <taxon>Vertebrata</taxon>
        <taxon>Euteleostomi</taxon>
        <taxon>Actinopterygii</taxon>
        <taxon>Neopterygii</taxon>
        <taxon>Teleostei</taxon>
        <taxon>Anguilliformes</taxon>
        <taxon>Anguillidae</taxon>
        <taxon>Anguilla</taxon>
    </lineage>
</organism>
<dbReference type="EMBL" id="GBXM01007011">
    <property type="protein sequence ID" value="JAI01567.1"/>
    <property type="molecule type" value="Transcribed_RNA"/>
</dbReference>
<name>A0A0E9XGI5_ANGAN</name>
<reference evidence="1" key="2">
    <citation type="journal article" date="2015" name="Fish Shellfish Immunol.">
        <title>Early steps in the European eel (Anguilla anguilla)-Vibrio vulnificus interaction in the gills: Role of the RtxA13 toxin.</title>
        <authorList>
            <person name="Callol A."/>
            <person name="Pajuelo D."/>
            <person name="Ebbesson L."/>
            <person name="Teles M."/>
            <person name="MacKenzie S."/>
            <person name="Amaro C."/>
        </authorList>
    </citation>
    <scope>NUCLEOTIDE SEQUENCE</scope>
</reference>
<accession>A0A0E9XGI5</accession>